<name>I0K467_9BACT</name>
<feature type="region of interest" description="Disordered" evidence="7">
    <location>
        <begin position="409"/>
        <end position="450"/>
    </location>
</feature>
<dbReference type="EMBL" id="HE796683">
    <property type="protein sequence ID" value="CCG98920.1"/>
    <property type="molecule type" value="Genomic_DNA"/>
</dbReference>
<keyword evidence="10" id="KW-1185">Reference proteome</keyword>
<protein>
    <recommendedName>
        <fullName evidence="5 6">Cell division protein FtsA</fullName>
    </recommendedName>
</protein>
<feature type="domain" description="SHS2" evidence="8">
    <location>
        <begin position="11"/>
        <end position="205"/>
    </location>
</feature>
<comment type="similarity">
    <text evidence="5 6">Belongs to the FtsA/MreB family.</text>
</comment>
<dbReference type="KEGG" id="fae:FAES_0909"/>
<dbReference type="PANTHER" id="PTHR32432">
    <property type="entry name" value="CELL DIVISION PROTEIN FTSA-RELATED"/>
    <property type="match status" value="1"/>
</dbReference>
<keyword evidence="2 5" id="KW-0132">Cell division</keyword>
<dbReference type="HAMAP" id="MF_02033">
    <property type="entry name" value="FtsA"/>
    <property type="match status" value="1"/>
</dbReference>
<dbReference type="InterPro" id="IPR003494">
    <property type="entry name" value="SHS2_FtsA"/>
</dbReference>
<sequence>MTHHLMDDKIVVGLDIGSTKVCAVAGRLSRSSNNQPMLEVLGAGRASSEGVTKGKVMNISRTVEAINRAIEEVSNQSNVDIGLVNVSFSNHNINSQKQPGSITRLSPGDEVTPADIDHLLRDMYRTPQLAGKEIVHVLPMDFTVDSETGVEDPVGRNGVKLGADFQIITTQADAAVNVRRCIERTASHLQRDQVLLSPLASAMAVLTPEEREAGVALVDIGGGTTDVAIYYRNVLRHVAVFPWAGNCLTNDIQDGCKVLPQQAELLKIKFGNANPTTYRLNEVVSVPGLPGRQPKDVLLRNVSIILSERLKEIAALVQAEIIRSGYKDKLLGGIVLTGGTALIEGIDEVFRTVTEMDVRVGYPEQLEYNLRADLVSDPAYATAVGLVWAGFRSVDDRISFISDPGLASSAPINGNGQGRPVDTTRPNPGPKGNAGTSPAKPADDAGETGQSTGWLSWLKKLINPKLGDINDSYRD</sequence>
<dbReference type="Gene3D" id="3.30.420.40">
    <property type="match status" value="1"/>
</dbReference>
<dbReference type="PANTHER" id="PTHR32432:SF4">
    <property type="entry name" value="CELL DIVISION PROTEIN FTSA"/>
    <property type="match status" value="1"/>
</dbReference>
<reference evidence="9 10" key="1">
    <citation type="journal article" date="2012" name="J. Bacteriol.">
        <title>Genome Sequence of Fibrella aestuarina BUZ 2T, a Filamentous Marine Bacterium.</title>
        <authorList>
            <person name="Filippini M."/>
            <person name="Qi W."/>
            <person name="Blom J."/>
            <person name="Goesmann A."/>
            <person name="Smits T.H."/>
            <person name="Bagheri H.C."/>
        </authorList>
    </citation>
    <scope>NUCLEOTIDE SEQUENCE [LARGE SCALE GENOMIC DNA]</scope>
    <source>
        <strain evidence="10">BUZ 2T</strain>
    </source>
</reference>
<dbReference type="RefSeq" id="WP_015330020.1">
    <property type="nucleotide sequence ID" value="NC_020054.1"/>
</dbReference>
<evidence type="ECO:0000256" key="4">
    <source>
        <dbReference type="ARBA" id="ARBA00023306"/>
    </source>
</evidence>
<comment type="subcellular location">
    <subcellularLocation>
        <location evidence="5">Cell membrane</location>
        <topology evidence="5">Peripheral membrane protein</topology>
        <orientation evidence="5">Cytoplasmic side</orientation>
    </subcellularLocation>
    <text evidence="5">Localizes to the Z ring in an FtsZ-dependent manner. Targeted to the membrane through a conserved C-terminal amphipathic helix.</text>
</comment>
<accession>I0K467</accession>
<evidence type="ECO:0000256" key="6">
    <source>
        <dbReference type="PIRNR" id="PIRNR003101"/>
    </source>
</evidence>
<keyword evidence="4 5" id="KW-0131">Cell cycle</keyword>
<keyword evidence="1 5" id="KW-1003">Cell membrane</keyword>
<evidence type="ECO:0000313" key="10">
    <source>
        <dbReference type="Proteomes" id="UP000011058"/>
    </source>
</evidence>
<dbReference type="InterPro" id="IPR020823">
    <property type="entry name" value="Cell_div_FtsA"/>
</dbReference>
<dbReference type="SUPFAM" id="SSF53067">
    <property type="entry name" value="Actin-like ATPase domain"/>
    <property type="match status" value="2"/>
</dbReference>
<dbReference type="GO" id="GO:0009898">
    <property type="term" value="C:cytoplasmic side of plasma membrane"/>
    <property type="evidence" value="ECO:0007669"/>
    <property type="project" value="UniProtKB-UniRule"/>
</dbReference>
<dbReference type="Proteomes" id="UP000011058">
    <property type="component" value="Chromosome"/>
</dbReference>
<dbReference type="Gene3D" id="3.30.1490.110">
    <property type="match status" value="1"/>
</dbReference>
<organism evidence="9 10">
    <name type="scientific">Fibrella aestuarina BUZ 2</name>
    <dbReference type="NCBI Taxonomy" id="1166018"/>
    <lineage>
        <taxon>Bacteria</taxon>
        <taxon>Pseudomonadati</taxon>
        <taxon>Bacteroidota</taxon>
        <taxon>Cytophagia</taxon>
        <taxon>Cytophagales</taxon>
        <taxon>Spirosomataceae</taxon>
        <taxon>Fibrella</taxon>
    </lineage>
</organism>
<dbReference type="GO" id="GO:0032153">
    <property type="term" value="C:cell division site"/>
    <property type="evidence" value="ECO:0007669"/>
    <property type="project" value="UniProtKB-UniRule"/>
</dbReference>
<evidence type="ECO:0000256" key="2">
    <source>
        <dbReference type="ARBA" id="ARBA00022618"/>
    </source>
</evidence>
<comment type="function">
    <text evidence="5 6">Cell division protein that is involved in the assembly of the Z ring. May serve as a membrane anchor for the Z ring.</text>
</comment>
<dbReference type="Pfam" id="PF02491">
    <property type="entry name" value="SHS2_FTSA"/>
    <property type="match status" value="1"/>
</dbReference>
<proteinExistence type="inferred from homology"/>
<dbReference type="InterPro" id="IPR050696">
    <property type="entry name" value="FtsA/MreB"/>
</dbReference>
<dbReference type="SMART" id="SM00842">
    <property type="entry name" value="FtsA"/>
    <property type="match status" value="1"/>
</dbReference>
<dbReference type="PATRIC" id="fig|1166018.3.peg.2626"/>
<keyword evidence="3 5" id="KW-0472">Membrane</keyword>
<dbReference type="CDD" id="cd24048">
    <property type="entry name" value="ASKHA_NBD_FtsA"/>
    <property type="match status" value="1"/>
</dbReference>
<dbReference type="AlphaFoldDB" id="I0K467"/>
<dbReference type="STRING" id="1166018.FAES_0909"/>
<gene>
    <name evidence="5" type="primary">ftsA</name>
    <name evidence="9" type="ORF">FAES_0909</name>
</gene>
<evidence type="ECO:0000256" key="1">
    <source>
        <dbReference type="ARBA" id="ARBA00022475"/>
    </source>
</evidence>
<dbReference type="HOGENOM" id="CLU_037850_4_1_10"/>
<comment type="subunit">
    <text evidence="5">Self-interacts. Interacts with FtsZ.</text>
</comment>
<evidence type="ECO:0000256" key="7">
    <source>
        <dbReference type="SAM" id="MobiDB-lite"/>
    </source>
</evidence>
<evidence type="ECO:0000256" key="5">
    <source>
        <dbReference type="HAMAP-Rule" id="MF_02033"/>
    </source>
</evidence>
<evidence type="ECO:0000259" key="8">
    <source>
        <dbReference type="SMART" id="SM00842"/>
    </source>
</evidence>
<evidence type="ECO:0000256" key="3">
    <source>
        <dbReference type="ARBA" id="ARBA00023136"/>
    </source>
</evidence>
<dbReference type="GO" id="GO:0043093">
    <property type="term" value="P:FtsZ-dependent cytokinesis"/>
    <property type="evidence" value="ECO:0007669"/>
    <property type="project" value="UniProtKB-UniRule"/>
</dbReference>
<dbReference type="InterPro" id="IPR043129">
    <property type="entry name" value="ATPase_NBD"/>
</dbReference>
<evidence type="ECO:0000313" key="9">
    <source>
        <dbReference type="EMBL" id="CCG98920.1"/>
    </source>
</evidence>
<dbReference type="NCBIfam" id="TIGR01174">
    <property type="entry name" value="ftsA"/>
    <property type="match status" value="1"/>
</dbReference>
<dbReference type="Pfam" id="PF14450">
    <property type="entry name" value="FtsA"/>
    <property type="match status" value="1"/>
</dbReference>
<dbReference type="eggNOG" id="COG0849">
    <property type="taxonomic scope" value="Bacteria"/>
</dbReference>
<dbReference type="PIRSF" id="PIRSF003101">
    <property type="entry name" value="FtsA"/>
    <property type="match status" value="1"/>
</dbReference>